<dbReference type="Pfam" id="PF04397">
    <property type="entry name" value="LytTR"/>
    <property type="match status" value="1"/>
</dbReference>
<keyword evidence="1" id="KW-0597">Phosphoprotein</keyword>
<comment type="caution">
    <text evidence="4">The sequence shown here is derived from an EMBL/GenBank/DDBJ whole genome shotgun (WGS) entry which is preliminary data.</text>
</comment>
<sequence>MSEAPLRIVVVDDEPLARERLRRMLGQMSGVELLGEAGSAPEARALIARASPNVVLLDVQMPGEDGFALLRSLEPQPAVIFVTAFDHYAVRAFEERALDYLMKPFRRERLAGALERARAQRRDPAALARRLDELLRALERGGGPPAHHLERLTVRVGNRIDILKCAEVLWFGAEEKLVFAATADGRHYVNFTLDQLDRRLDPARFLRVHRSAIANLDFAESLRPAFAGTYRLVIKDAARSEIPVSRQRARLLRERLGA</sequence>
<dbReference type="InterPro" id="IPR007492">
    <property type="entry name" value="LytTR_DNA-bd_dom"/>
</dbReference>
<feature type="domain" description="Response regulatory" evidence="2">
    <location>
        <begin position="7"/>
        <end position="118"/>
    </location>
</feature>
<dbReference type="PANTHER" id="PTHR37299">
    <property type="entry name" value="TRANSCRIPTIONAL REGULATOR-RELATED"/>
    <property type="match status" value="1"/>
</dbReference>
<proteinExistence type="predicted"/>
<dbReference type="Gene3D" id="2.40.50.1020">
    <property type="entry name" value="LytTr DNA-binding domain"/>
    <property type="match status" value="1"/>
</dbReference>
<gene>
    <name evidence="4" type="ORF">E6K73_03055</name>
</gene>
<protein>
    <submittedName>
        <fullName evidence="4">Response regulator transcription factor</fullName>
    </submittedName>
</protein>
<dbReference type="PROSITE" id="PS50110">
    <property type="entry name" value="RESPONSE_REGULATORY"/>
    <property type="match status" value="1"/>
</dbReference>
<accession>A0A538SLS9</accession>
<dbReference type="PROSITE" id="PS50930">
    <property type="entry name" value="HTH_LYTTR"/>
    <property type="match status" value="1"/>
</dbReference>
<feature type="modified residue" description="4-aspartylphosphate" evidence="1">
    <location>
        <position position="58"/>
    </location>
</feature>
<evidence type="ECO:0000313" key="5">
    <source>
        <dbReference type="Proteomes" id="UP000320184"/>
    </source>
</evidence>
<dbReference type="InterPro" id="IPR046947">
    <property type="entry name" value="LytR-like"/>
</dbReference>
<organism evidence="4 5">
    <name type="scientific">Eiseniibacteriota bacterium</name>
    <dbReference type="NCBI Taxonomy" id="2212470"/>
    <lineage>
        <taxon>Bacteria</taxon>
        <taxon>Candidatus Eiseniibacteriota</taxon>
    </lineage>
</organism>
<dbReference type="Proteomes" id="UP000320184">
    <property type="component" value="Unassembled WGS sequence"/>
</dbReference>
<dbReference type="Pfam" id="PF00072">
    <property type="entry name" value="Response_reg"/>
    <property type="match status" value="1"/>
</dbReference>
<dbReference type="EMBL" id="VBOT01000036">
    <property type="protein sequence ID" value="TMQ52329.1"/>
    <property type="molecule type" value="Genomic_DNA"/>
</dbReference>
<dbReference type="InterPro" id="IPR001789">
    <property type="entry name" value="Sig_transdc_resp-reg_receiver"/>
</dbReference>
<dbReference type="Gene3D" id="3.40.50.2300">
    <property type="match status" value="1"/>
</dbReference>
<dbReference type="GO" id="GO:0000156">
    <property type="term" value="F:phosphorelay response regulator activity"/>
    <property type="evidence" value="ECO:0007669"/>
    <property type="project" value="InterPro"/>
</dbReference>
<dbReference type="SMART" id="SM00850">
    <property type="entry name" value="LytTR"/>
    <property type="match status" value="1"/>
</dbReference>
<feature type="domain" description="HTH LytTR-type" evidence="3">
    <location>
        <begin position="152"/>
        <end position="258"/>
    </location>
</feature>
<reference evidence="4 5" key="1">
    <citation type="journal article" date="2019" name="Nat. Microbiol.">
        <title>Mediterranean grassland soil C-N compound turnover is dependent on rainfall and depth, and is mediated by genomically divergent microorganisms.</title>
        <authorList>
            <person name="Diamond S."/>
            <person name="Andeer P.F."/>
            <person name="Li Z."/>
            <person name="Crits-Christoph A."/>
            <person name="Burstein D."/>
            <person name="Anantharaman K."/>
            <person name="Lane K.R."/>
            <person name="Thomas B.C."/>
            <person name="Pan C."/>
            <person name="Northen T.R."/>
            <person name="Banfield J.F."/>
        </authorList>
    </citation>
    <scope>NUCLEOTIDE SEQUENCE [LARGE SCALE GENOMIC DNA]</scope>
    <source>
        <strain evidence="4">WS_3</strain>
    </source>
</reference>
<dbReference type="SUPFAM" id="SSF52172">
    <property type="entry name" value="CheY-like"/>
    <property type="match status" value="1"/>
</dbReference>
<dbReference type="GO" id="GO:0003677">
    <property type="term" value="F:DNA binding"/>
    <property type="evidence" value="ECO:0007669"/>
    <property type="project" value="InterPro"/>
</dbReference>
<evidence type="ECO:0000259" key="3">
    <source>
        <dbReference type="PROSITE" id="PS50930"/>
    </source>
</evidence>
<dbReference type="AlphaFoldDB" id="A0A538SLS9"/>
<evidence type="ECO:0000259" key="2">
    <source>
        <dbReference type="PROSITE" id="PS50110"/>
    </source>
</evidence>
<evidence type="ECO:0000313" key="4">
    <source>
        <dbReference type="EMBL" id="TMQ52329.1"/>
    </source>
</evidence>
<dbReference type="SMART" id="SM00448">
    <property type="entry name" value="REC"/>
    <property type="match status" value="1"/>
</dbReference>
<dbReference type="InterPro" id="IPR011006">
    <property type="entry name" value="CheY-like_superfamily"/>
</dbReference>
<name>A0A538SLS9_UNCEI</name>
<dbReference type="PANTHER" id="PTHR37299:SF1">
    <property type="entry name" value="STAGE 0 SPORULATION PROTEIN A HOMOLOG"/>
    <property type="match status" value="1"/>
</dbReference>
<evidence type="ECO:0000256" key="1">
    <source>
        <dbReference type="PROSITE-ProRule" id="PRU00169"/>
    </source>
</evidence>